<dbReference type="GO" id="GO:0005524">
    <property type="term" value="F:ATP binding"/>
    <property type="evidence" value="ECO:0007669"/>
    <property type="project" value="InterPro"/>
</dbReference>
<evidence type="ECO:0000259" key="2">
    <source>
        <dbReference type="PROSITE" id="PS50990"/>
    </source>
</evidence>
<accession>A0A916J6T3</accession>
<dbReference type="EMBL" id="CAJRAF010000001">
    <property type="protein sequence ID" value="CAG4989469.1"/>
    <property type="molecule type" value="Genomic_DNA"/>
</dbReference>
<comment type="caution">
    <text evidence="3">The sequence shown here is derived from an EMBL/GenBank/DDBJ whole genome shotgun (WGS) entry which is preliminary data.</text>
</comment>
<name>A0A916J6T3_9BACT</name>
<dbReference type="InterPro" id="IPR005074">
    <property type="entry name" value="Peptidase_C39"/>
</dbReference>
<dbReference type="GO" id="GO:0006508">
    <property type="term" value="P:proteolysis"/>
    <property type="evidence" value="ECO:0007669"/>
    <property type="project" value="InterPro"/>
</dbReference>
<keyword evidence="1" id="KW-1133">Transmembrane helix</keyword>
<evidence type="ECO:0000256" key="1">
    <source>
        <dbReference type="SAM" id="Phobius"/>
    </source>
</evidence>
<feature type="transmembrane region" description="Helical" evidence="1">
    <location>
        <begin position="320"/>
        <end position="336"/>
    </location>
</feature>
<feature type="domain" description="Peptidase C39" evidence="2">
    <location>
        <begin position="5"/>
        <end position="122"/>
    </location>
</feature>
<evidence type="ECO:0000313" key="3">
    <source>
        <dbReference type="EMBL" id="CAG4989469.1"/>
    </source>
</evidence>
<sequence>MNPFELNAIESLVILVKLSKIKVTKNSLTQALLKSPSFPSLAALDDVLTKIFVKTLTIKITIDELLIVPLPAIVFLKSEGGIFATVRKVTGEFVEWYHTERGWQREILRDFDEKWSGTVLLVEPTNDSNELNYYVNRAKELLANAVIPVLLLAFVVFIFLLVNKGVSEMTTGLILLLFLKLSGVVFFGFLLKKDTSIDSQYLLRPTVRLFEKINKIGVLQGSKNRVFFDGTTWVDMGMLYFSTGVLSIVFGLIFQANICTQLLILNLIVLPVTFYLVYYQICVRIWCPLCFIGLAFFWVESGICIYSANDVNFSMGSRSYLQGLSGIFSTALYFLLKPIVHIRRNGFDILREVRRMKYDPIYMKSILIKRNQASPIFEKMIVPGIGSPSAEHVITVVYSPSTMESAKCYWEFRNLYAADRDIYWRVVFLPISQRDLDVIEVILSYPQSRILEILDKWFSDIHQSVERLAVTTATKSRFEKEEIKEQLKLHLDWCNLSEMTSVPSFFIDGALIPLIYHPNDLLVLLNQLKDVS</sequence>
<keyword evidence="1" id="KW-0472">Membrane</keyword>
<keyword evidence="1" id="KW-0812">Transmembrane</keyword>
<gene>
    <name evidence="3" type="ORF">DYBT9275_00299</name>
</gene>
<dbReference type="PROSITE" id="PS50990">
    <property type="entry name" value="PEPTIDASE_C39"/>
    <property type="match status" value="1"/>
</dbReference>
<dbReference type="RefSeq" id="WP_215237088.1">
    <property type="nucleotide sequence ID" value="NZ_CAJRAF010000001.1"/>
</dbReference>
<dbReference type="AlphaFoldDB" id="A0A916J6T3"/>
<dbReference type="GO" id="GO:0008233">
    <property type="term" value="F:peptidase activity"/>
    <property type="evidence" value="ECO:0007669"/>
    <property type="project" value="InterPro"/>
</dbReference>
<reference evidence="3" key="1">
    <citation type="submission" date="2021-04" db="EMBL/GenBank/DDBJ databases">
        <authorList>
            <person name="Rodrigo-Torres L."/>
            <person name="Arahal R. D."/>
            <person name="Lucena T."/>
        </authorList>
    </citation>
    <scope>NUCLEOTIDE SEQUENCE</scope>
    <source>
        <strain evidence="3">CECT 9275</strain>
    </source>
</reference>
<organism evidence="3 4">
    <name type="scientific">Dyadobacter helix</name>
    <dbReference type="NCBI Taxonomy" id="2822344"/>
    <lineage>
        <taxon>Bacteria</taxon>
        <taxon>Pseudomonadati</taxon>
        <taxon>Bacteroidota</taxon>
        <taxon>Cytophagia</taxon>
        <taxon>Cytophagales</taxon>
        <taxon>Spirosomataceae</taxon>
        <taxon>Dyadobacter</taxon>
    </lineage>
</organism>
<dbReference type="Proteomes" id="UP000680038">
    <property type="component" value="Unassembled WGS sequence"/>
</dbReference>
<dbReference type="Pfam" id="PF03412">
    <property type="entry name" value="Peptidase_C39"/>
    <property type="match status" value="1"/>
</dbReference>
<feature type="transmembrane region" description="Helical" evidence="1">
    <location>
        <begin position="233"/>
        <end position="254"/>
    </location>
</feature>
<feature type="transmembrane region" description="Helical" evidence="1">
    <location>
        <begin position="141"/>
        <end position="161"/>
    </location>
</feature>
<feature type="transmembrane region" description="Helical" evidence="1">
    <location>
        <begin position="260"/>
        <end position="278"/>
    </location>
</feature>
<proteinExistence type="predicted"/>
<protein>
    <recommendedName>
        <fullName evidence="2">Peptidase C39 domain-containing protein</fullName>
    </recommendedName>
</protein>
<dbReference type="Gene3D" id="3.90.70.10">
    <property type="entry name" value="Cysteine proteinases"/>
    <property type="match status" value="1"/>
</dbReference>
<feature type="transmembrane region" description="Helical" evidence="1">
    <location>
        <begin position="173"/>
        <end position="191"/>
    </location>
</feature>
<feature type="transmembrane region" description="Helical" evidence="1">
    <location>
        <begin position="285"/>
        <end position="308"/>
    </location>
</feature>
<dbReference type="GO" id="GO:0016020">
    <property type="term" value="C:membrane"/>
    <property type="evidence" value="ECO:0007669"/>
    <property type="project" value="InterPro"/>
</dbReference>
<evidence type="ECO:0000313" key="4">
    <source>
        <dbReference type="Proteomes" id="UP000680038"/>
    </source>
</evidence>
<keyword evidence="4" id="KW-1185">Reference proteome</keyword>